<dbReference type="EMBL" id="LBVO01000040">
    <property type="protein sequence ID" value="KKQ88095.1"/>
    <property type="molecule type" value="Genomic_DNA"/>
</dbReference>
<dbReference type="Proteomes" id="UP000033934">
    <property type="component" value="Unassembled WGS sequence"/>
</dbReference>
<dbReference type="AlphaFoldDB" id="A0A0G0LJI5"/>
<sequence>MNIEIDQSGKVERTNQDTIVAFSNGKSSSVKITGETKRRLQEKFRENGEPRLFMIDTFCALIFLVIKDNIKEIDLIEIDKEYPGKEKYILSTLKKFSQNKSINLPAISFVSIGKKSKAHQKAIEVFRKKSQPDKIITFKEIMNIVSDNKNRRPEVRRKRL</sequence>
<accession>A0A0G0LJI5</accession>
<gene>
    <name evidence="1" type="ORF">UT11_C0040G0012</name>
</gene>
<proteinExistence type="predicted"/>
<protein>
    <submittedName>
        <fullName evidence="1">Uncharacterized protein</fullName>
    </submittedName>
</protein>
<comment type="caution">
    <text evidence="1">The sequence shown here is derived from an EMBL/GenBank/DDBJ whole genome shotgun (WGS) entry which is preliminary data.</text>
</comment>
<evidence type="ECO:0000313" key="2">
    <source>
        <dbReference type="Proteomes" id="UP000033934"/>
    </source>
</evidence>
<name>A0A0G0LJI5_9BACT</name>
<organism evidence="1 2">
    <name type="scientific">Berkelbacteria bacterium GW2011_GWA2_38_9</name>
    <dbReference type="NCBI Taxonomy" id="1618334"/>
    <lineage>
        <taxon>Bacteria</taxon>
        <taxon>Candidatus Berkelbacteria</taxon>
    </lineage>
</organism>
<evidence type="ECO:0000313" key="1">
    <source>
        <dbReference type="EMBL" id="KKQ88095.1"/>
    </source>
</evidence>
<reference evidence="1 2" key="1">
    <citation type="journal article" date="2015" name="Nature">
        <title>rRNA introns, odd ribosomes, and small enigmatic genomes across a large radiation of phyla.</title>
        <authorList>
            <person name="Brown C.T."/>
            <person name="Hug L.A."/>
            <person name="Thomas B.C."/>
            <person name="Sharon I."/>
            <person name="Castelle C.J."/>
            <person name="Singh A."/>
            <person name="Wilkins M.J."/>
            <person name="Williams K.H."/>
            <person name="Banfield J.F."/>
        </authorList>
    </citation>
    <scope>NUCLEOTIDE SEQUENCE [LARGE SCALE GENOMIC DNA]</scope>
</reference>